<gene>
    <name evidence="2" type="ORF">SAMN02745219_02256</name>
</gene>
<dbReference type="OrthoDB" id="268113at2"/>
<evidence type="ECO:0000313" key="3">
    <source>
        <dbReference type="Proteomes" id="UP000184529"/>
    </source>
</evidence>
<organism evidence="2 3">
    <name type="scientific">Desulfofundulus thermosubterraneus DSM 16057</name>
    <dbReference type="NCBI Taxonomy" id="1121432"/>
    <lineage>
        <taxon>Bacteria</taxon>
        <taxon>Bacillati</taxon>
        <taxon>Bacillota</taxon>
        <taxon>Clostridia</taxon>
        <taxon>Eubacteriales</taxon>
        <taxon>Peptococcaceae</taxon>
        <taxon>Desulfofundulus</taxon>
    </lineage>
</organism>
<dbReference type="Pfam" id="PF07833">
    <property type="entry name" value="Cu_amine_oxidN1"/>
    <property type="match status" value="1"/>
</dbReference>
<dbReference type="InterPro" id="IPR012854">
    <property type="entry name" value="Cu_amine_oxidase-like_N"/>
</dbReference>
<dbReference type="InterPro" id="IPR036582">
    <property type="entry name" value="Mao_N_sf"/>
</dbReference>
<evidence type="ECO:0000313" key="2">
    <source>
        <dbReference type="EMBL" id="SHJ31715.1"/>
    </source>
</evidence>
<name>A0A1M6IBD3_9FIRM</name>
<feature type="domain" description="Copper amine oxidase-like N-terminal" evidence="1">
    <location>
        <begin position="31"/>
        <end position="137"/>
    </location>
</feature>
<dbReference type="STRING" id="1121432.SAMN02745219_02256"/>
<evidence type="ECO:0000259" key="1">
    <source>
        <dbReference type="Pfam" id="PF07833"/>
    </source>
</evidence>
<sequence length="171" mass="18825">MKRAVMFISFLVLLFLFPMVSPAFSSPTVIVDGRALSFDVSPVIENSRTLVPIRAIFEALGADVSWDDITQSITVTKGTTKIKLTIDQVTAYKNDLPVILDVPVRIINNRTFVPLRFVSEALESKVNWDVASQTITIISMANPSEGKQQKGCIGAIDYSNPNKYTVNGKQS</sequence>
<dbReference type="SUPFAM" id="SSF55383">
    <property type="entry name" value="Copper amine oxidase, domain N"/>
    <property type="match status" value="1"/>
</dbReference>
<reference evidence="3" key="1">
    <citation type="submission" date="2016-11" db="EMBL/GenBank/DDBJ databases">
        <authorList>
            <person name="Varghese N."/>
            <person name="Submissions S."/>
        </authorList>
    </citation>
    <scope>NUCLEOTIDE SEQUENCE [LARGE SCALE GENOMIC DNA]</scope>
    <source>
        <strain evidence="3">DSM 16057</strain>
    </source>
</reference>
<accession>A0A1M6IBD3</accession>
<dbReference type="RefSeq" id="WP_072869691.1">
    <property type="nucleotide sequence ID" value="NZ_FQZM01000028.1"/>
</dbReference>
<keyword evidence="3" id="KW-1185">Reference proteome</keyword>
<protein>
    <submittedName>
        <fullName evidence="2">Copper amine oxidase N-terminal domain-containing protein</fullName>
    </submittedName>
</protein>
<dbReference type="Proteomes" id="UP000184529">
    <property type="component" value="Unassembled WGS sequence"/>
</dbReference>
<dbReference type="EMBL" id="FQZM01000028">
    <property type="protein sequence ID" value="SHJ31715.1"/>
    <property type="molecule type" value="Genomic_DNA"/>
</dbReference>
<proteinExistence type="predicted"/>
<dbReference type="Gene3D" id="3.30.457.10">
    <property type="entry name" value="Copper amine oxidase-like, N-terminal domain"/>
    <property type="match status" value="1"/>
</dbReference>
<dbReference type="AlphaFoldDB" id="A0A1M6IBD3"/>